<feature type="transmembrane region" description="Helical" evidence="7">
    <location>
        <begin position="241"/>
        <end position="258"/>
    </location>
</feature>
<evidence type="ECO:0000256" key="1">
    <source>
        <dbReference type="ARBA" id="ARBA00004141"/>
    </source>
</evidence>
<keyword evidence="3 7" id="KW-0813">Transport</keyword>
<evidence type="ECO:0000256" key="5">
    <source>
        <dbReference type="ARBA" id="ARBA00022989"/>
    </source>
</evidence>
<dbReference type="EMBL" id="CP146256">
    <property type="protein sequence ID" value="XAH74187.1"/>
    <property type="molecule type" value="Genomic_DNA"/>
</dbReference>
<evidence type="ECO:0000256" key="3">
    <source>
        <dbReference type="ARBA" id="ARBA00022448"/>
    </source>
</evidence>
<dbReference type="NCBIfam" id="TIGR01097">
    <property type="entry name" value="PhnE"/>
    <property type="match status" value="1"/>
</dbReference>
<gene>
    <name evidence="9" type="primary">phnE</name>
    <name evidence="9" type="ORF">V6984_22250</name>
</gene>
<organism evidence="9 10">
    <name type="scientific">Kineothrix sedimenti</name>
    <dbReference type="NCBI Taxonomy" id="3123317"/>
    <lineage>
        <taxon>Bacteria</taxon>
        <taxon>Bacillati</taxon>
        <taxon>Bacillota</taxon>
        <taxon>Clostridia</taxon>
        <taxon>Lachnospirales</taxon>
        <taxon>Lachnospiraceae</taxon>
        <taxon>Kineothrix</taxon>
    </lineage>
</organism>
<feature type="transmembrane region" description="Helical" evidence="7">
    <location>
        <begin position="214"/>
        <end position="235"/>
    </location>
</feature>
<accession>A0ABZ3EXY5</accession>
<evidence type="ECO:0000256" key="7">
    <source>
        <dbReference type="RuleBase" id="RU363032"/>
    </source>
</evidence>
<keyword evidence="10" id="KW-1185">Reference proteome</keyword>
<name>A0ABZ3EXY5_9FIRM</name>
<keyword evidence="5 7" id="KW-1133">Transmembrane helix</keyword>
<dbReference type="SUPFAM" id="SSF161098">
    <property type="entry name" value="MetI-like"/>
    <property type="match status" value="1"/>
</dbReference>
<dbReference type="InterPro" id="IPR035906">
    <property type="entry name" value="MetI-like_sf"/>
</dbReference>
<dbReference type="PANTHER" id="PTHR30043:SF8">
    <property type="entry name" value="ABC TRANSPORTER, PERMEASE PROTEIN CC0363, PUTATIVE-RELATED"/>
    <property type="match status" value="1"/>
</dbReference>
<keyword evidence="4 7" id="KW-0812">Transmembrane</keyword>
<feature type="transmembrane region" description="Helical" evidence="7">
    <location>
        <begin position="20"/>
        <end position="39"/>
    </location>
</feature>
<protein>
    <submittedName>
        <fullName evidence="9">Phosphonate ABC transporter, permease protein PhnE</fullName>
    </submittedName>
</protein>
<evidence type="ECO:0000313" key="10">
    <source>
        <dbReference type="Proteomes" id="UP001451571"/>
    </source>
</evidence>
<comment type="subcellular location">
    <subcellularLocation>
        <location evidence="2">Cell envelope</location>
    </subcellularLocation>
    <subcellularLocation>
        <location evidence="7">Cell membrane</location>
        <topology evidence="7">Multi-pass membrane protein</topology>
    </subcellularLocation>
    <subcellularLocation>
        <location evidence="1">Membrane</location>
        <topology evidence="1">Multi-pass membrane protein</topology>
    </subcellularLocation>
</comment>
<evidence type="ECO:0000256" key="6">
    <source>
        <dbReference type="ARBA" id="ARBA00023136"/>
    </source>
</evidence>
<comment type="similarity">
    <text evidence="7">Belongs to the binding-protein-dependent transport system permease family.</text>
</comment>
<reference evidence="9 10" key="1">
    <citation type="submission" date="2024-02" db="EMBL/GenBank/DDBJ databases">
        <title>Bacterial strain from lacustrine sediment.</title>
        <authorList>
            <person name="Petit C."/>
            <person name="Fadhlaoui K."/>
        </authorList>
    </citation>
    <scope>NUCLEOTIDE SEQUENCE [LARGE SCALE GENOMIC DNA]</scope>
    <source>
        <strain evidence="9 10">IPX-CK</strain>
    </source>
</reference>
<evidence type="ECO:0000313" key="9">
    <source>
        <dbReference type="EMBL" id="XAH74187.1"/>
    </source>
</evidence>
<evidence type="ECO:0000256" key="2">
    <source>
        <dbReference type="ARBA" id="ARBA00004196"/>
    </source>
</evidence>
<dbReference type="InterPro" id="IPR005769">
    <property type="entry name" value="PhnE/PtxC"/>
</dbReference>
<evidence type="ECO:0000259" key="8">
    <source>
        <dbReference type="PROSITE" id="PS50928"/>
    </source>
</evidence>
<sequence>MNERVLDTYDARPRATIRQLILIAVLIGLMAWSCSAMNATGAGENGGKIALNILTGLLHPDTGLLFTLTKEGVPYLLLETVCISFLGTVVGAVIAIPLAFFSASNLMPRPVAFVSRVIIMAVRTVPAFVYGLMFIRVTGPGPFAGLLTMSLCSVGMVSKMYIEAIEDLDSGVLESLSAAGCGRLAQIRYGVLPQLMPNFASTAIYRFDVNLRDATVLGLVGAGGIGAPLIFAMSAYRWNDAGAILWGLIILVLVVEWISTRIRIKLTRGE</sequence>
<evidence type="ECO:0000256" key="4">
    <source>
        <dbReference type="ARBA" id="ARBA00022692"/>
    </source>
</evidence>
<dbReference type="Proteomes" id="UP001451571">
    <property type="component" value="Chromosome"/>
</dbReference>
<feature type="domain" description="ABC transmembrane type-1" evidence="8">
    <location>
        <begin position="77"/>
        <end position="259"/>
    </location>
</feature>
<dbReference type="Gene3D" id="1.10.3720.10">
    <property type="entry name" value="MetI-like"/>
    <property type="match status" value="1"/>
</dbReference>
<dbReference type="RefSeq" id="WP_342757781.1">
    <property type="nucleotide sequence ID" value="NZ_CP146256.1"/>
</dbReference>
<feature type="transmembrane region" description="Helical" evidence="7">
    <location>
        <begin position="113"/>
        <end position="135"/>
    </location>
</feature>
<dbReference type="CDD" id="cd06261">
    <property type="entry name" value="TM_PBP2"/>
    <property type="match status" value="1"/>
</dbReference>
<dbReference type="InterPro" id="IPR000515">
    <property type="entry name" value="MetI-like"/>
</dbReference>
<dbReference type="Pfam" id="PF00528">
    <property type="entry name" value="BPD_transp_1"/>
    <property type="match status" value="1"/>
</dbReference>
<dbReference type="PANTHER" id="PTHR30043">
    <property type="entry name" value="PHOSPHONATES TRANSPORT SYSTEM PERMEASE PROTEIN"/>
    <property type="match status" value="1"/>
</dbReference>
<proteinExistence type="inferred from homology"/>
<keyword evidence="6 7" id="KW-0472">Membrane</keyword>
<dbReference type="PROSITE" id="PS50928">
    <property type="entry name" value="ABC_TM1"/>
    <property type="match status" value="1"/>
</dbReference>
<feature type="transmembrane region" description="Helical" evidence="7">
    <location>
        <begin position="75"/>
        <end position="101"/>
    </location>
</feature>